<dbReference type="OrthoDB" id="9814215at2"/>
<keyword evidence="1" id="KW-0413">Isomerase</keyword>
<dbReference type="Proteomes" id="UP000290244">
    <property type="component" value="Chromosome"/>
</dbReference>
<dbReference type="PANTHER" id="PTHR37950">
    <property type="entry name" value="4-HYDROXYPHENYLACETATE CATABOLISM PROTEIN"/>
    <property type="match status" value="1"/>
</dbReference>
<reference evidence="1 2" key="1">
    <citation type="submission" date="2018-12" db="EMBL/GenBank/DDBJ databases">
        <title>Complete genome of Litorilituus sediminis.</title>
        <authorList>
            <person name="Liu A."/>
            <person name="Rong J."/>
        </authorList>
    </citation>
    <scope>NUCLEOTIDE SEQUENCE [LARGE SCALE GENOMIC DNA]</scope>
    <source>
        <strain evidence="1 2">JCM 17549</strain>
    </source>
</reference>
<dbReference type="KEGG" id="lsd:EMK97_02745"/>
<dbReference type="AlphaFoldDB" id="A0A4P6P5R5"/>
<sequence>MPHFVVECSDTVLATHDEDNINEQLFFVAKASGLFIESDIKVRVKPFANYRVGNKKVDFIHVFADIMQGRTQEQKAALSYAVVNKLVQLFPSVDNIAMNIRDFEKATYCNKGML</sequence>
<name>A0A4P6P5R5_9GAMM</name>
<dbReference type="RefSeq" id="WP_130599222.1">
    <property type="nucleotide sequence ID" value="NZ_CP034759.1"/>
</dbReference>
<accession>A0A4P6P5R5</accession>
<dbReference type="SUPFAM" id="SSF55331">
    <property type="entry name" value="Tautomerase/MIF"/>
    <property type="match status" value="1"/>
</dbReference>
<keyword evidence="2" id="KW-1185">Reference proteome</keyword>
<dbReference type="GO" id="GO:0008704">
    <property type="term" value="F:5-carboxymethyl-2-hydroxymuconate delta-isomerase activity"/>
    <property type="evidence" value="ECO:0007669"/>
    <property type="project" value="InterPro"/>
</dbReference>
<evidence type="ECO:0000313" key="2">
    <source>
        <dbReference type="Proteomes" id="UP000290244"/>
    </source>
</evidence>
<gene>
    <name evidence="1" type="ORF">EMK97_02745</name>
</gene>
<dbReference type="EMBL" id="CP034759">
    <property type="protein sequence ID" value="QBG34732.1"/>
    <property type="molecule type" value="Genomic_DNA"/>
</dbReference>
<proteinExistence type="predicted"/>
<dbReference type="Pfam" id="PF02962">
    <property type="entry name" value="CHMI"/>
    <property type="match status" value="1"/>
</dbReference>
<dbReference type="PANTHER" id="PTHR37950:SF1">
    <property type="entry name" value="4-HYDROXYPHENYLACETATE CATABOLISM PROTEIN"/>
    <property type="match status" value="1"/>
</dbReference>
<organism evidence="1 2">
    <name type="scientific">Litorilituus sediminis</name>
    <dbReference type="NCBI Taxonomy" id="718192"/>
    <lineage>
        <taxon>Bacteria</taxon>
        <taxon>Pseudomonadati</taxon>
        <taxon>Pseudomonadota</taxon>
        <taxon>Gammaproteobacteria</taxon>
        <taxon>Alteromonadales</taxon>
        <taxon>Colwelliaceae</taxon>
        <taxon>Litorilituus</taxon>
    </lineage>
</organism>
<evidence type="ECO:0000313" key="1">
    <source>
        <dbReference type="EMBL" id="QBG34732.1"/>
    </source>
</evidence>
<dbReference type="InterPro" id="IPR014347">
    <property type="entry name" value="Tautomerase/MIF_sf"/>
</dbReference>
<dbReference type="InterPro" id="IPR004220">
    <property type="entry name" value="5-COMe_2-OHmuconate_Isoase"/>
</dbReference>
<dbReference type="Gene3D" id="3.30.429.10">
    <property type="entry name" value="Macrophage Migration Inhibitory Factor"/>
    <property type="match status" value="1"/>
</dbReference>
<protein>
    <submittedName>
        <fullName evidence="1">5-carboxymethyl-2-hydroxymuconate Delta-isomerase</fullName>
    </submittedName>
</protein>
<dbReference type="CDD" id="cd00580">
    <property type="entry name" value="CHMI"/>
    <property type="match status" value="1"/>
</dbReference>